<evidence type="ECO:0000313" key="13">
    <source>
        <dbReference type="EMBL" id="MBC5780048.1"/>
    </source>
</evidence>
<feature type="binding site" evidence="11">
    <location>
        <begin position="71"/>
        <end position="73"/>
    </location>
    <ligand>
        <name>FAD</name>
        <dbReference type="ChEBI" id="CHEBI:57692"/>
    </ligand>
</feature>
<dbReference type="InterPro" id="IPR001433">
    <property type="entry name" value="OxRdtase_FAD/NAD-bd"/>
</dbReference>
<comment type="pathway">
    <text evidence="11">Pyrimidine metabolism; UMP biosynthesis via de novo pathway; orotate from (S)-dihydroorotate (NAD(+) route): step 1/1.</text>
</comment>
<feature type="binding site" evidence="11">
    <location>
        <position position="230"/>
    </location>
    <ligand>
        <name>[2Fe-2S] cluster</name>
        <dbReference type="ChEBI" id="CHEBI:190135"/>
    </ligand>
</feature>
<dbReference type="PROSITE" id="PS51384">
    <property type="entry name" value="FAD_FR"/>
    <property type="match status" value="1"/>
</dbReference>
<dbReference type="PANTHER" id="PTHR43513:SF3">
    <property type="entry name" value="DIHYDROOROTATE DEHYDROGENASE B (NAD(+)), ELECTRON TRANSFER SUBUNIT-RELATED"/>
    <property type="match status" value="1"/>
</dbReference>
<evidence type="ECO:0000256" key="3">
    <source>
        <dbReference type="ARBA" id="ARBA00022630"/>
    </source>
</evidence>
<keyword evidence="7 11" id="KW-0665">Pyrimidine biosynthesis</keyword>
<evidence type="ECO:0000256" key="4">
    <source>
        <dbReference type="ARBA" id="ARBA00022714"/>
    </source>
</evidence>
<dbReference type="InterPro" id="IPR050353">
    <property type="entry name" value="PyrK_electron_transfer"/>
</dbReference>
<dbReference type="PRINTS" id="PR00409">
    <property type="entry name" value="PHDIOXRDTASE"/>
</dbReference>
<accession>A0ABR7IJS4</accession>
<keyword evidence="9 11" id="KW-0408">Iron</keyword>
<dbReference type="Gene3D" id="2.10.240.10">
    <property type="entry name" value="Dihydroorotate dehydrogenase, electron transfer subunit"/>
    <property type="match status" value="1"/>
</dbReference>
<dbReference type="SUPFAM" id="SSF63380">
    <property type="entry name" value="Riboflavin synthase domain-like"/>
    <property type="match status" value="1"/>
</dbReference>
<dbReference type="InterPro" id="IPR012165">
    <property type="entry name" value="Cyt_c3_hydrogenase_gsu"/>
</dbReference>
<dbReference type="Gene3D" id="2.40.30.10">
    <property type="entry name" value="Translation factors"/>
    <property type="match status" value="1"/>
</dbReference>
<evidence type="ECO:0000256" key="1">
    <source>
        <dbReference type="ARBA" id="ARBA00006422"/>
    </source>
</evidence>
<evidence type="ECO:0000256" key="10">
    <source>
        <dbReference type="ARBA" id="ARBA00023014"/>
    </source>
</evidence>
<sequence>MSEKKRENCTVVSQECIAAGIYSLWIQTEKIAADAKPGQFVSMYTKDKTKLLPRPISICEIDKEQGRLHLVYRVTGENTGTEEFSHLQPGDTLPVIGPLGNGFPVEKAEGKRVFLMGGGIGVPPILELAKEMNCAEKQIVVGYRDCHTFLREEFEAAGTLYISTEDGSVGTKGNVMDAIREKKLQADMIYACGPTPMLRAIKQYAEENNMECYISLEERMACGIGACLACVCKSREKDAHSNVNNKRICKDGPVFLSTEVEI</sequence>
<dbReference type="PIRSF" id="PIRSF006816">
    <property type="entry name" value="Cyc3_hyd_g"/>
    <property type="match status" value="1"/>
</dbReference>
<dbReference type="InterPro" id="IPR017927">
    <property type="entry name" value="FAD-bd_FR_type"/>
</dbReference>
<evidence type="ECO:0000256" key="11">
    <source>
        <dbReference type="HAMAP-Rule" id="MF_01211"/>
    </source>
</evidence>
<protein>
    <recommendedName>
        <fullName evidence="11">Dihydroorotate dehydrogenase B (NAD(+)), electron transfer subunit</fullName>
    </recommendedName>
    <alternativeName>
        <fullName evidence="11">Dihydroorotate oxidase B, electron transfer subunit</fullName>
    </alternativeName>
</protein>
<keyword evidence="3 11" id="KW-0285">Flavoprotein</keyword>
<dbReference type="PANTHER" id="PTHR43513">
    <property type="entry name" value="DIHYDROOROTATE DEHYDROGENASE B (NAD(+)), ELECTRON TRANSFER SUBUNIT"/>
    <property type="match status" value="1"/>
</dbReference>
<keyword evidence="5 11" id="KW-0479">Metal-binding</keyword>
<dbReference type="RefSeq" id="WP_019161090.1">
    <property type="nucleotide sequence ID" value="NZ_JACOQG010000015.1"/>
</dbReference>
<feature type="binding site" evidence="11">
    <location>
        <position position="249"/>
    </location>
    <ligand>
        <name>[2Fe-2S] cluster</name>
        <dbReference type="ChEBI" id="CHEBI:190135"/>
    </ligand>
</feature>
<dbReference type="InterPro" id="IPR037117">
    <property type="entry name" value="Dihydroorotate_DH_ele_sf"/>
</dbReference>
<dbReference type="Pfam" id="PF10418">
    <property type="entry name" value="DHODB_Fe-S_bind"/>
    <property type="match status" value="1"/>
</dbReference>
<reference evidence="13 14" key="1">
    <citation type="submission" date="2020-08" db="EMBL/GenBank/DDBJ databases">
        <title>Genome public.</title>
        <authorList>
            <person name="Liu C."/>
            <person name="Sun Q."/>
        </authorList>
    </citation>
    <scope>NUCLEOTIDE SEQUENCE [LARGE SCALE GENOMIC DNA]</scope>
    <source>
        <strain evidence="13 14">M29</strain>
    </source>
</reference>
<evidence type="ECO:0000313" key="14">
    <source>
        <dbReference type="Proteomes" id="UP000649826"/>
    </source>
</evidence>
<gene>
    <name evidence="11" type="primary">pyrK</name>
    <name evidence="13" type="ORF">H8Z82_10300</name>
</gene>
<dbReference type="SUPFAM" id="SSF52343">
    <property type="entry name" value="Ferredoxin reductase-like, C-terminal NADP-linked domain"/>
    <property type="match status" value="1"/>
</dbReference>
<keyword evidence="8 11" id="KW-0249">Electron transport</keyword>
<evidence type="ECO:0000256" key="7">
    <source>
        <dbReference type="ARBA" id="ARBA00022975"/>
    </source>
</evidence>
<feature type="binding site" evidence="11">
    <location>
        <begin position="80"/>
        <end position="81"/>
    </location>
    <ligand>
        <name>FAD</name>
        <dbReference type="ChEBI" id="CHEBI:57692"/>
    </ligand>
</feature>
<comment type="similarity">
    <text evidence="1 11">Belongs to the PyrK family.</text>
</comment>
<feature type="binding site" evidence="11">
    <location>
        <position position="222"/>
    </location>
    <ligand>
        <name>[2Fe-2S] cluster</name>
        <dbReference type="ChEBI" id="CHEBI:190135"/>
    </ligand>
</feature>
<comment type="function">
    <text evidence="11">Responsible for channeling the electrons from the oxidation of dihydroorotate from the FMN redox center in the PyrD type B subunit to the ultimate electron acceptor NAD(+).</text>
</comment>
<dbReference type="Gene3D" id="3.40.50.80">
    <property type="entry name" value="Nucleotide-binding domain of ferredoxin-NADP reductase (FNR) module"/>
    <property type="match status" value="1"/>
</dbReference>
<dbReference type="CDD" id="cd06218">
    <property type="entry name" value="DHOD_e_trans"/>
    <property type="match status" value="1"/>
</dbReference>
<evidence type="ECO:0000256" key="8">
    <source>
        <dbReference type="ARBA" id="ARBA00022982"/>
    </source>
</evidence>
<comment type="caution">
    <text evidence="13">The sequence shown here is derived from an EMBL/GenBank/DDBJ whole genome shotgun (WGS) entry which is preliminary data.</text>
</comment>
<name>A0ABR7IJS4_9FIRM</name>
<dbReference type="Proteomes" id="UP000649826">
    <property type="component" value="Unassembled WGS sequence"/>
</dbReference>
<evidence type="ECO:0000256" key="2">
    <source>
        <dbReference type="ARBA" id="ARBA00022448"/>
    </source>
</evidence>
<organism evidence="13 14">
    <name type="scientific">Blautia difficilis</name>
    <dbReference type="NCBI Taxonomy" id="2763027"/>
    <lineage>
        <taxon>Bacteria</taxon>
        <taxon>Bacillati</taxon>
        <taxon>Bacillota</taxon>
        <taxon>Clostridia</taxon>
        <taxon>Lachnospirales</taxon>
        <taxon>Lachnospiraceae</taxon>
        <taxon>Blautia</taxon>
    </lineage>
</organism>
<dbReference type="Pfam" id="PF00175">
    <property type="entry name" value="NAD_binding_1"/>
    <property type="match status" value="1"/>
</dbReference>
<dbReference type="InterPro" id="IPR023455">
    <property type="entry name" value="Dihydroorotate_DHASE_ETsu"/>
</dbReference>
<keyword evidence="6 11" id="KW-0274">FAD</keyword>
<dbReference type="Pfam" id="PF00970">
    <property type="entry name" value="FAD_binding_6"/>
    <property type="match status" value="1"/>
</dbReference>
<dbReference type="InterPro" id="IPR017938">
    <property type="entry name" value="Riboflavin_synthase-like_b-brl"/>
</dbReference>
<evidence type="ECO:0000256" key="9">
    <source>
        <dbReference type="ARBA" id="ARBA00023004"/>
    </source>
</evidence>
<dbReference type="InterPro" id="IPR008333">
    <property type="entry name" value="Cbr1-like_FAD-bd_dom"/>
</dbReference>
<dbReference type="EMBL" id="JACOQG010000015">
    <property type="protein sequence ID" value="MBC5780048.1"/>
    <property type="molecule type" value="Genomic_DNA"/>
</dbReference>
<feature type="binding site" evidence="11">
    <location>
        <begin position="54"/>
        <end position="57"/>
    </location>
    <ligand>
        <name>FAD</name>
        <dbReference type="ChEBI" id="CHEBI:57692"/>
    </ligand>
</feature>
<evidence type="ECO:0000256" key="6">
    <source>
        <dbReference type="ARBA" id="ARBA00022827"/>
    </source>
</evidence>
<dbReference type="HAMAP" id="MF_01211">
    <property type="entry name" value="DHODB_Fe_S_bind"/>
    <property type="match status" value="1"/>
</dbReference>
<keyword evidence="14" id="KW-1185">Reference proteome</keyword>
<dbReference type="InterPro" id="IPR039261">
    <property type="entry name" value="FNR_nucleotide-bd"/>
</dbReference>
<keyword evidence="10 11" id="KW-0411">Iron-sulfur</keyword>
<feature type="domain" description="FAD-binding FR-type" evidence="12">
    <location>
        <begin position="4"/>
        <end position="105"/>
    </location>
</feature>
<evidence type="ECO:0000256" key="5">
    <source>
        <dbReference type="ARBA" id="ARBA00022723"/>
    </source>
</evidence>
<evidence type="ECO:0000259" key="12">
    <source>
        <dbReference type="PROSITE" id="PS51384"/>
    </source>
</evidence>
<proteinExistence type="inferred from homology"/>
<comment type="cofactor">
    <cofactor evidence="11">
        <name>[2Fe-2S] cluster</name>
        <dbReference type="ChEBI" id="CHEBI:190135"/>
    </cofactor>
    <text evidence="11">Binds 1 [2Fe-2S] cluster per subunit.</text>
</comment>
<comment type="subunit">
    <text evidence="11">Heterotetramer of 2 PyrK and 2 PyrD type B subunits.</text>
</comment>
<feature type="binding site" evidence="11">
    <location>
        <position position="227"/>
    </location>
    <ligand>
        <name>[2Fe-2S] cluster</name>
        <dbReference type="ChEBI" id="CHEBI:190135"/>
    </ligand>
</feature>
<comment type="cofactor">
    <cofactor evidence="11">
        <name>FAD</name>
        <dbReference type="ChEBI" id="CHEBI:57692"/>
    </cofactor>
    <text evidence="11">Binds 1 FAD per subunit.</text>
</comment>
<keyword evidence="4 11" id="KW-0001">2Fe-2S</keyword>
<dbReference type="InterPro" id="IPR019480">
    <property type="entry name" value="Dihydroorotate_DH_Fe-S-bd"/>
</dbReference>
<keyword evidence="2 11" id="KW-0813">Transport</keyword>